<evidence type="ECO:0000313" key="3">
    <source>
        <dbReference type="EMBL" id="ABE55802.1"/>
    </source>
</evidence>
<gene>
    <name evidence="3" type="ordered locus">Sden_2522</name>
</gene>
<dbReference type="Gene3D" id="3.40.50.300">
    <property type="entry name" value="P-loop containing nucleotide triphosphate hydrolases"/>
    <property type="match status" value="1"/>
</dbReference>
<dbReference type="OrthoDB" id="9774491at2"/>
<dbReference type="GO" id="GO:0016887">
    <property type="term" value="F:ATP hydrolysis activity"/>
    <property type="evidence" value="ECO:0007669"/>
    <property type="project" value="InterPro"/>
</dbReference>
<dbReference type="STRING" id="318161.Sden_2522"/>
<evidence type="ECO:0000256" key="2">
    <source>
        <dbReference type="ARBA" id="ARBA00022840"/>
    </source>
</evidence>
<evidence type="ECO:0000313" key="4">
    <source>
        <dbReference type="Proteomes" id="UP000001982"/>
    </source>
</evidence>
<evidence type="ECO:0000256" key="1">
    <source>
        <dbReference type="ARBA" id="ARBA00022741"/>
    </source>
</evidence>
<dbReference type="KEGG" id="sdn:Sden_2522"/>
<dbReference type="Pfam" id="PF03969">
    <property type="entry name" value="AFG1_ATPase"/>
    <property type="match status" value="2"/>
</dbReference>
<dbReference type="HOGENOM" id="CLU_008681_0_4_6"/>
<dbReference type="InterPro" id="IPR005654">
    <property type="entry name" value="ATPase_AFG1-like"/>
</dbReference>
<name>Q12L74_SHEDO</name>
<keyword evidence="4" id="KW-1185">Reference proteome</keyword>
<dbReference type="PANTHER" id="PTHR12169">
    <property type="entry name" value="ATPASE N2B"/>
    <property type="match status" value="1"/>
</dbReference>
<protein>
    <submittedName>
        <fullName evidence="3">AFG1-like ATPase</fullName>
    </submittedName>
</protein>
<dbReference type="GO" id="GO:0032153">
    <property type="term" value="C:cell division site"/>
    <property type="evidence" value="ECO:0007669"/>
    <property type="project" value="TreeGrafter"/>
</dbReference>
<keyword evidence="2" id="KW-0067">ATP-binding</keyword>
<dbReference type="GO" id="GO:0005737">
    <property type="term" value="C:cytoplasm"/>
    <property type="evidence" value="ECO:0007669"/>
    <property type="project" value="TreeGrafter"/>
</dbReference>
<dbReference type="GO" id="GO:0005524">
    <property type="term" value="F:ATP binding"/>
    <property type="evidence" value="ECO:0007669"/>
    <property type="project" value="UniProtKB-KW"/>
</dbReference>
<dbReference type="eggNOG" id="COG1485">
    <property type="taxonomic scope" value="Bacteria"/>
</dbReference>
<dbReference type="RefSeq" id="WP_011496953.1">
    <property type="nucleotide sequence ID" value="NC_007954.1"/>
</dbReference>
<accession>Q12L74</accession>
<dbReference type="AlphaFoldDB" id="Q12L74"/>
<dbReference type="NCBIfam" id="NF040713">
    <property type="entry name" value="ZapE"/>
    <property type="match status" value="1"/>
</dbReference>
<reference evidence="3 4" key="1">
    <citation type="submission" date="2006-03" db="EMBL/GenBank/DDBJ databases">
        <title>Complete sequence of Shewanella denitrificans OS217.</title>
        <authorList>
            <consortium name="US DOE Joint Genome Institute"/>
            <person name="Copeland A."/>
            <person name="Lucas S."/>
            <person name="Lapidus A."/>
            <person name="Barry K."/>
            <person name="Detter J.C."/>
            <person name="Glavina del Rio T."/>
            <person name="Hammon N."/>
            <person name="Israni S."/>
            <person name="Dalin E."/>
            <person name="Tice H."/>
            <person name="Pitluck S."/>
            <person name="Brettin T."/>
            <person name="Bruce D."/>
            <person name="Han C."/>
            <person name="Tapia R."/>
            <person name="Gilna P."/>
            <person name="Kiss H."/>
            <person name="Schmutz J."/>
            <person name="Larimer F."/>
            <person name="Land M."/>
            <person name="Hauser L."/>
            <person name="Kyrpides N."/>
            <person name="Lykidis A."/>
            <person name="Richardson P."/>
        </authorList>
    </citation>
    <scope>NUCLEOTIDE SEQUENCE [LARGE SCALE GENOMIC DNA]</scope>
    <source>
        <strain evidence="4">OS217 / ATCC BAA-1090 / DSM 15013</strain>
    </source>
</reference>
<keyword evidence="1" id="KW-0547">Nucleotide-binding</keyword>
<dbReference type="PANTHER" id="PTHR12169:SF6">
    <property type="entry name" value="AFG1-LIKE ATPASE"/>
    <property type="match status" value="1"/>
</dbReference>
<dbReference type="SUPFAM" id="SSF52540">
    <property type="entry name" value="P-loop containing nucleoside triphosphate hydrolases"/>
    <property type="match status" value="1"/>
</dbReference>
<dbReference type="GO" id="GO:0051301">
    <property type="term" value="P:cell division"/>
    <property type="evidence" value="ECO:0007669"/>
    <property type="project" value="TreeGrafter"/>
</dbReference>
<dbReference type="EMBL" id="CP000302">
    <property type="protein sequence ID" value="ABE55802.1"/>
    <property type="molecule type" value="Genomic_DNA"/>
</dbReference>
<sequence length="411" mass="46418">MILSPLTRYITLCESHIVDDPAQHQAITALEALYQLWFCPEADTNAKKSDSTISSSKIGRVKGVYLWGDVGRGKTLLMDIFYQAVSERQADQVLRLHFHRFMAMVHKKLNQTSGKGDPLLYIARELAAEFRLICFDEFFVADIGDAILLGRLFDALFNSGVVLVATSNIPIHELYKNGLQRDRFLPAIALLQTFNHEIHLSGQVDHRLSIYNPSAISDEGLAGLTYLPSQQTPQVMFEHLCAQRYSRFSPQLAPQTNTRVRICQRDIPVKGLCGSIAWFEFSALCQGPRSALDYIEIAERFSHVLVSSVPRLGGAVRGWIRARGTEDGALATTTGERQLAYAVEDDPARRFISLVDELYDQKVTLVLNSQCALDELYQEGALKFEFRRTYSRLVEMQRFSERTDVQHASYS</sequence>
<dbReference type="Proteomes" id="UP000001982">
    <property type="component" value="Chromosome"/>
</dbReference>
<organism evidence="3 4">
    <name type="scientific">Shewanella denitrificans (strain OS217 / ATCC BAA-1090 / DSM 15013)</name>
    <dbReference type="NCBI Taxonomy" id="318161"/>
    <lineage>
        <taxon>Bacteria</taxon>
        <taxon>Pseudomonadati</taxon>
        <taxon>Pseudomonadota</taxon>
        <taxon>Gammaproteobacteria</taxon>
        <taxon>Alteromonadales</taxon>
        <taxon>Shewanellaceae</taxon>
        <taxon>Shewanella</taxon>
    </lineage>
</organism>
<dbReference type="InterPro" id="IPR027417">
    <property type="entry name" value="P-loop_NTPase"/>
</dbReference>
<proteinExistence type="predicted"/>